<dbReference type="InterPro" id="IPR045336">
    <property type="entry name" value="MmgE_PrpD_N"/>
</dbReference>
<protein>
    <submittedName>
        <fullName evidence="4">MmgE/PrpD family protein</fullName>
    </submittedName>
</protein>
<name>A0ABR6UBC8_9ACTN</name>
<evidence type="ECO:0000259" key="2">
    <source>
        <dbReference type="Pfam" id="PF03972"/>
    </source>
</evidence>
<dbReference type="InterPro" id="IPR042183">
    <property type="entry name" value="MmgE/PrpD_sf_1"/>
</dbReference>
<sequence>MAEPTLAQQLASFAHGVARGGVPEDVAASVEQRVVDVLGLAVAARSLPTSQAAMAYAEELGGRGQAHAVGVATKLPAPAAAFVNGVLAHSLDYDDTHLPSVLHPSANIVPAALAAAEEAGATGEDLVRAVAVGLEVAVRLGMAGYDESIGNSVYFEHGQHATSICGAMGAAVAAGMLLGLDEIGLADTLGLAASMASGILEANRTGGTVKRLHCGWGAQSGVSAAHLVQRGFTGPPTVLEGRFGFFESWLHGSKVDLDAVDRGLGTEWAVPGIFFKPYPANHFTHAAVDAGMELRARGVRPDQVRRLVLGVAAAPLRTIGQPIETKRAPETGYQAQFSGPYALVAGLLGGSGLGVGLADYTDELAQHPERRALMALVDVVADPRCDEIFPYQFPAVVRAELTDGSERVVEVLTNRGGPQRPLTDDELAVKFRENVAGHLAPDAIETVEAGLRDLRGLGSIDLLMSHLAGAPTGSRPTH</sequence>
<feature type="domain" description="MmgE/PrpD C-terminal" evidence="3">
    <location>
        <begin position="278"/>
        <end position="442"/>
    </location>
</feature>
<evidence type="ECO:0000313" key="4">
    <source>
        <dbReference type="EMBL" id="MBC2961722.1"/>
    </source>
</evidence>
<dbReference type="InterPro" id="IPR042188">
    <property type="entry name" value="MmgE/PrpD_sf_2"/>
</dbReference>
<accession>A0ABR6UBC8</accession>
<gene>
    <name evidence="4" type="ORF">H7344_15590</name>
</gene>
<dbReference type="SUPFAM" id="SSF103378">
    <property type="entry name" value="2-methylcitrate dehydratase PrpD"/>
    <property type="match status" value="1"/>
</dbReference>
<organism evidence="4 5">
    <name type="scientific">Nocardioides deserti</name>
    <dbReference type="NCBI Taxonomy" id="1588644"/>
    <lineage>
        <taxon>Bacteria</taxon>
        <taxon>Bacillati</taxon>
        <taxon>Actinomycetota</taxon>
        <taxon>Actinomycetes</taxon>
        <taxon>Propionibacteriales</taxon>
        <taxon>Nocardioidaceae</taxon>
        <taxon>Nocardioides</taxon>
    </lineage>
</organism>
<comment type="similarity">
    <text evidence="1">Belongs to the PrpD family.</text>
</comment>
<feature type="domain" description="MmgE/PrpD N-terminal" evidence="2">
    <location>
        <begin position="8"/>
        <end position="256"/>
    </location>
</feature>
<dbReference type="EMBL" id="JACMYC010000010">
    <property type="protein sequence ID" value="MBC2961722.1"/>
    <property type="molecule type" value="Genomic_DNA"/>
</dbReference>
<reference evidence="4 5" key="1">
    <citation type="submission" date="2020-08" db="EMBL/GenBank/DDBJ databases">
        <title>novel species in genus Nocardioides.</title>
        <authorList>
            <person name="Zhang G."/>
        </authorList>
    </citation>
    <scope>NUCLEOTIDE SEQUENCE [LARGE SCALE GENOMIC DNA]</scope>
    <source>
        <strain evidence="4 5">SC8A-24</strain>
    </source>
</reference>
<dbReference type="PANTHER" id="PTHR16943">
    <property type="entry name" value="2-METHYLCITRATE DEHYDRATASE-RELATED"/>
    <property type="match status" value="1"/>
</dbReference>
<evidence type="ECO:0000259" key="3">
    <source>
        <dbReference type="Pfam" id="PF19305"/>
    </source>
</evidence>
<evidence type="ECO:0000256" key="1">
    <source>
        <dbReference type="ARBA" id="ARBA00006174"/>
    </source>
</evidence>
<dbReference type="Proteomes" id="UP000604001">
    <property type="component" value="Unassembled WGS sequence"/>
</dbReference>
<dbReference type="InterPro" id="IPR036148">
    <property type="entry name" value="MmgE/PrpD_sf"/>
</dbReference>
<dbReference type="Gene3D" id="1.10.4100.10">
    <property type="entry name" value="2-methylcitrate dehydratase PrpD"/>
    <property type="match status" value="1"/>
</dbReference>
<dbReference type="Pfam" id="PF19305">
    <property type="entry name" value="MmgE_PrpD_C"/>
    <property type="match status" value="1"/>
</dbReference>
<comment type="caution">
    <text evidence="4">The sequence shown here is derived from an EMBL/GenBank/DDBJ whole genome shotgun (WGS) entry which is preliminary data.</text>
</comment>
<dbReference type="InterPro" id="IPR005656">
    <property type="entry name" value="MmgE_PrpD"/>
</dbReference>
<evidence type="ECO:0000313" key="5">
    <source>
        <dbReference type="Proteomes" id="UP000604001"/>
    </source>
</evidence>
<proteinExistence type="inferred from homology"/>
<keyword evidence="5" id="KW-1185">Reference proteome</keyword>
<dbReference type="PANTHER" id="PTHR16943:SF8">
    <property type="entry name" value="2-METHYLCITRATE DEHYDRATASE"/>
    <property type="match status" value="1"/>
</dbReference>
<dbReference type="RefSeq" id="WP_186346927.1">
    <property type="nucleotide sequence ID" value="NZ_BMMR01000002.1"/>
</dbReference>
<dbReference type="Gene3D" id="3.30.1330.120">
    <property type="entry name" value="2-methylcitrate dehydratase PrpD"/>
    <property type="match status" value="1"/>
</dbReference>
<dbReference type="Pfam" id="PF03972">
    <property type="entry name" value="MmgE_PrpD_N"/>
    <property type="match status" value="1"/>
</dbReference>
<dbReference type="InterPro" id="IPR045337">
    <property type="entry name" value="MmgE_PrpD_C"/>
</dbReference>